<keyword evidence="3" id="KW-1003">Cell membrane</keyword>
<feature type="transmembrane region" description="Helical" evidence="7">
    <location>
        <begin position="291"/>
        <end position="309"/>
    </location>
</feature>
<protein>
    <recommendedName>
        <fullName evidence="7">XK-related protein</fullName>
    </recommendedName>
</protein>
<evidence type="ECO:0000256" key="3">
    <source>
        <dbReference type="ARBA" id="ARBA00022475"/>
    </source>
</evidence>
<feature type="transmembrane region" description="Helical" evidence="7">
    <location>
        <begin position="343"/>
        <end position="361"/>
    </location>
</feature>
<feature type="transmembrane region" description="Helical" evidence="7">
    <location>
        <begin position="41"/>
        <end position="60"/>
    </location>
</feature>
<feature type="transmembrane region" description="Helical" evidence="7">
    <location>
        <begin position="261"/>
        <end position="279"/>
    </location>
</feature>
<feature type="transmembrane region" description="Helical" evidence="7">
    <location>
        <begin position="233"/>
        <end position="254"/>
    </location>
</feature>
<evidence type="ECO:0000313" key="8">
    <source>
        <dbReference type="Proteomes" id="UP001652661"/>
    </source>
</evidence>
<dbReference type="RefSeq" id="XP_017034802.1">
    <property type="nucleotide sequence ID" value="XM_017179313.2"/>
</dbReference>
<comment type="subcellular location">
    <subcellularLocation>
        <location evidence="1">Cell membrane</location>
        <topology evidence="1">Multi-pass membrane protein</topology>
    </subcellularLocation>
    <subcellularLocation>
        <location evidence="7">Membrane</location>
        <topology evidence="7">Multi-pass membrane protein</topology>
    </subcellularLocation>
</comment>
<dbReference type="Proteomes" id="UP001652661">
    <property type="component" value="Chromosome X"/>
</dbReference>
<proteinExistence type="inferred from homology"/>
<comment type="similarity">
    <text evidence="2 7">Belongs to the XK family.</text>
</comment>
<reference evidence="9" key="1">
    <citation type="submission" date="2025-08" db="UniProtKB">
        <authorList>
            <consortium name="RefSeq"/>
        </authorList>
    </citation>
    <scope>IDENTIFICATION</scope>
    <source>
        <strain evidence="9">14028-0561.14</strain>
        <tissue evidence="9">Whole fly</tissue>
    </source>
</reference>
<dbReference type="GO" id="GO:0070782">
    <property type="term" value="P:phosphatidylserine exposure on apoptotic cell surface"/>
    <property type="evidence" value="ECO:0007669"/>
    <property type="project" value="TreeGrafter"/>
</dbReference>
<evidence type="ECO:0000256" key="2">
    <source>
        <dbReference type="ARBA" id="ARBA00008789"/>
    </source>
</evidence>
<dbReference type="Pfam" id="PF09815">
    <property type="entry name" value="XK-related"/>
    <property type="match status" value="1"/>
</dbReference>
<dbReference type="GO" id="GO:0005886">
    <property type="term" value="C:plasma membrane"/>
    <property type="evidence" value="ECO:0007669"/>
    <property type="project" value="UniProtKB-SubCell"/>
</dbReference>
<evidence type="ECO:0000256" key="6">
    <source>
        <dbReference type="ARBA" id="ARBA00023136"/>
    </source>
</evidence>
<evidence type="ECO:0000256" key="4">
    <source>
        <dbReference type="ARBA" id="ARBA00022692"/>
    </source>
</evidence>
<feature type="transmembrane region" description="Helical" evidence="7">
    <location>
        <begin position="193"/>
        <end position="213"/>
    </location>
</feature>
<keyword evidence="6 7" id="KW-0472">Membrane</keyword>
<organism evidence="8 9">
    <name type="scientific">Drosophila kikkawai</name>
    <name type="common">Fruit fly</name>
    <dbReference type="NCBI Taxonomy" id="30033"/>
    <lineage>
        <taxon>Eukaryota</taxon>
        <taxon>Metazoa</taxon>
        <taxon>Ecdysozoa</taxon>
        <taxon>Arthropoda</taxon>
        <taxon>Hexapoda</taxon>
        <taxon>Insecta</taxon>
        <taxon>Pterygota</taxon>
        <taxon>Neoptera</taxon>
        <taxon>Endopterygota</taxon>
        <taxon>Diptera</taxon>
        <taxon>Brachycera</taxon>
        <taxon>Muscomorpha</taxon>
        <taxon>Ephydroidea</taxon>
        <taxon>Drosophilidae</taxon>
        <taxon>Drosophila</taxon>
        <taxon>Sophophora</taxon>
    </lineage>
</organism>
<evidence type="ECO:0000256" key="7">
    <source>
        <dbReference type="RuleBase" id="RU910716"/>
    </source>
</evidence>
<dbReference type="AlphaFoldDB" id="A0A6P4J0C8"/>
<dbReference type="InterPro" id="IPR050895">
    <property type="entry name" value="XK-related_scramblase"/>
</dbReference>
<sequence>MWELPDLRDISLPGITMTIATECGRTNVEVDGTVMEPISTATLVLTGASIVMRFVSIFINWSLAYEYWTDEAYAYCAWTVGSILVPMVVTSAIYIHILIASHSGQKRMTGRGVYANAAISYLFRDAYALNYALKYARAKEQDDKPSEIRYYQKLMTEECNVGFVRLFDSFLESAPQKVLQLAIVLRSPKELTYYRIFVFVVYFLSIAWCIQAYNRSNRLVQLDKHDIAARGRFFQFIFLLCFTVSRTICIAYMASVFPLETLVFCAVHAWLCGSVVFVVDSPTIAMSRFMNYLYCLCFGVVYLFIYTPLKDGPTKYKYSIYLTFCLLQNVVACALYIPLYVAIAITALYIVGIVILIFYYSRCHPSIVPTYFSQLMCACAVEAA</sequence>
<evidence type="ECO:0000256" key="5">
    <source>
        <dbReference type="ARBA" id="ARBA00022989"/>
    </source>
</evidence>
<keyword evidence="5 7" id="KW-1133">Transmembrane helix</keyword>
<dbReference type="OrthoDB" id="6136301at2759"/>
<keyword evidence="4 7" id="KW-0812">Transmembrane</keyword>
<keyword evidence="8" id="KW-1185">Reference proteome</keyword>
<dbReference type="GO" id="GO:1902742">
    <property type="term" value="P:apoptotic process involved in development"/>
    <property type="evidence" value="ECO:0007669"/>
    <property type="project" value="TreeGrafter"/>
</dbReference>
<dbReference type="GeneID" id="108083505"/>
<dbReference type="PANTHER" id="PTHR16024">
    <property type="entry name" value="XK-RELATED PROTEIN"/>
    <property type="match status" value="1"/>
</dbReference>
<name>A0A6P4J0C8_DROKI</name>
<feature type="transmembrane region" description="Helical" evidence="7">
    <location>
        <begin position="72"/>
        <end position="99"/>
    </location>
</feature>
<evidence type="ECO:0000313" key="9">
    <source>
        <dbReference type="RefSeq" id="XP_017034802.1"/>
    </source>
</evidence>
<evidence type="ECO:0000256" key="1">
    <source>
        <dbReference type="ARBA" id="ARBA00004651"/>
    </source>
</evidence>
<dbReference type="InterPro" id="IPR018629">
    <property type="entry name" value="XK-rel"/>
</dbReference>
<dbReference type="GO" id="GO:0043652">
    <property type="term" value="P:engulfment of apoptotic cell"/>
    <property type="evidence" value="ECO:0007669"/>
    <property type="project" value="TreeGrafter"/>
</dbReference>
<dbReference type="PANTHER" id="PTHR16024:SF6">
    <property type="entry name" value="XK-RELATED PROTEIN"/>
    <property type="match status" value="1"/>
</dbReference>
<accession>A0A6P4J0C8</accession>
<gene>
    <name evidence="9" type="primary">LOC108083505</name>
</gene>